<dbReference type="GO" id="GO:0008332">
    <property type="term" value="F:low voltage-gated calcium channel activity"/>
    <property type="evidence" value="ECO:0007669"/>
    <property type="project" value="TreeGrafter"/>
</dbReference>
<evidence type="ECO:0000256" key="1">
    <source>
        <dbReference type="ARBA" id="ARBA00004141"/>
    </source>
</evidence>
<evidence type="ECO:0000313" key="8">
    <source>
        <dbReference type="EMBL" id="CAB0012894.1"/>
    </source>
</evidence>
<reference evidence="8 9" key="1">
    <citation type="submission" date="2020-02" db="EMBL/GenBank/DDBJ databases">
        <authorList>
            <person name="Ferguson B K."/>
        </authorList>
    </citation>
    <scope>NUCLEOTIDE SEQUENCE [LARGE SCALE GENOMIC DNA]</scope>
</reference>
<dbReference type="PANTHER" id="PTHR10037:SF230">
    <property type="entry name" value="CA[2+]-CHANNEL PROTEIN ALPHA[[1]] SUBUNIT T, ISOFORM F"/>
    <property type="match status" value="1"/>
</dbReference>
<comment type="subcellular location">
    <subcellularLocation>
        <location evidence="1">Membrane</location>
        <topology evidence="1">Multi-pass membrane protein</topology>
    </subcellularLocation>
</comment>
<gene>
    <name evidence="8" type="ORF">NTEN_LOCUS17585</name>
</gene>
<dbReference type="InterPro" id="IPR043203">
    <property type="entry name" value="VGCC_Ca_Na"/>
</dbReference>
<name>A0A6H5HAR6_9HEMI</name>
<dbReference type="EMBL" id="CADCXU010025657">
    <property type="protein sequence ID" value="CAB0012894.1"/>
    <property type="molecule type" value="Genomic_DNA"/>
</dbReference>
<dbReference type="Pfam" id="PF00520">
    <property type="entry name" value="Ion_trans"/>
    <property type="match status" value="1"/>
</dbReference>
<dbReference type="PANTHER" id="PTHR10037">
    <property type="entry name" value="VOLTAGE-GATED CATION CHANNEL CALCIUM AND SODIUM"/>
    <property type="match status" value="1"/>
</dbReference>
<organism evidence="8 9">
    <name type="scientific">Nesidiocoris tenuis</name>
    <dbReference type="NCBI Taxonomy" id="355587"/>
    <lineage>
        <taxon>Eukaryota</taxon>
        <taxon>Metazoa</taxon>
        <taxon>Ecdysozoa</taxon>
        <taxon>Arthropoda</taxon>
        <taxon>Hexapoda</taxon>
        <taxon>Insecta</taxon>
        <taxon>Pterygota</taxon>
        <taxon>Neoptera</taxon>
        <taxon>Paraneoptera</taxon>
        <taxon>Hemiptera</taxon>
        <taxon>Heteroptera</taxon>
        <taxon>Panheteroptera</taxon>
        <taxon>Cimicomorpha</taxon>
        <taxon>Miridae</taxon>
        <taxon>Dicyphina</taxon>
        <taxon>Nesidiocoris</taxon>
    </lineage>
</organism>
<dbReference type="OrthoDB" id="416585at2759"/>
<evidence type="ECO:0000256" key="6">
    <source>
        <dbReference type="SAM" id="Phobius"/>
    </source>
</evidence>
<feature type="domain" description="Ion transport" evidence="7">
    <location>
        <begin position="17"/>
        <end position="114"/>
    </location>
</feature>
<evidence type="ECO:0000256" key="4">
    <source>
        <dbReference type="ARBA" id="ARBA00023136"/>
    </source>
</evidence>
<evidence type="ECO:0000256" key="5">
    <source>
        <dbReference type="SAM" id="MobiDB-lite"/>
    </source>
</evidence>
<evidence type="ECO:0000313" key="9">
    <source>
        <dbReference type="Proteomes" id="UP000479000"/>
    </source>
</evidence>
<dbReference type="Proteomes" id="UP000479000">
    <property type="component" value="Unassembled WGS sequence"/>
</dbReference>
<sequence>MPVSSVVELGQTFFGNTGGNSGLSVLRTFRLLRILKLVRFMPNLRRQLVVMLRTMDNVAVFFSLLILFIFIFSILGMNLFGCKFCEHSPDGDESCDRKNFDSLLWALVTVFQCKNGASDSSVGSSATLELSSGPGGTIRQRHWKGCAKFCTLADGSRECTCAEIVNKAAYCVCDRKHFNNMLWATVTVFQRHERREREQRELAKKQQAMMRKYSECCSEDIYSSCSFSEQDSFMQSSQSQGSIPGSLKPPNLTVNNLSAPPHPLGRRASMNNGSRKDPTQQSLFQRRCSWKMSRNSLKKKPRTGSDPDEDQSVVLNNNNHLMTSPLYVNNPAFQV</sequence>
<keyword evidence="4 6" id="KW-0472">Membrane</keyword>
<dbReference type="SUPFAM" id="SSF81324">
    <property type="entry name" value="Voltage-gated potassium channels"/>
    <property type="match status" value="1"/>
</dbReference>
<keyword evidence="2 6" id="KW-0812">Transmembrane</keyword>
<keyword evidence="3 6" id="KW-1133">Transmembrane helix</keyword>
<dbReference type="GO" id="GO:0070509">
    <property type="term" value="P:calcium ion import"/>
    <property type="evidence" value="ECO:0007669"/>
    <property type="project" value="TreeGrafter"/>
</dbReference>
<dbReference type="GO" id="GO:0086010">
    <property type="term" value="P:membrane depolarization during action potential"/>
    <property type="evidence" value="ECO:0007669"/>
    <property type="project" value="TreeGrafter"/>
</dbReference>
<evidence type="ECO:0000256" key="2">
    <source>
        <dbReference type="ARBA" id="ARBA00022692"/>
    </source>
</evidence>
<protein>
    <recommendedName>
        <fullName evidence="7">Ion transport domain-containing protein</fullName>
    </recommendedName>
</protein>
<dbReference type="InterPro" id="IPR005821">
    <property type="entry name" value="Ion_trans_dom"/>
</dbReference>
<evidence type="ECO:0000256" key="3">
    <source>
        <dbReference type="ARBA" id="ARBA00022989"/>
    </source>
</evidence>
<evidence type="ECO:0000259" key="7">
    <source>
        <dbReference type="Pfam" id="PF00520"/>
    </source>
</evidence>
<feature type="region of interest" description="Disordered" evidence="5">
    <location>
        <begin position="236"/>
        <end position="312"/>
    </location>
</feature>
<dbReference type="GO" id="GO:0043005">
    <property type="term" value="C:neuron projection"/>
    <property type="evidence" value="ECO:0007669"/>
    <property type="project" value="TreeGrafter"/>
</dbReference>
<keyword evidence="9" id="KW-1185">Reference proteome</keyword>
<dbReference type="GO" id="GO:0005248">
    <property type="term" value="F:voltage-gated sodium channel activity"/>
    <property type="evidence" value="ECO:0007669"/>
    <property type="project" value="TreeGrafter"/>
</dbReference>
<feature type="transmembrane region" description="Helical" evidence="6">
    <location>
        <begin position="58"/>
        <end position="80"/>
    </location>
</feature>
<accession>A0A6H5HAR6</accession>
<dbReference type="Gene3D" id="1.10.287.70">
    <property type="match status" value="1"/>
</dbReference>
<feature type="compositionally biased region" description="Polar residues" evidence="5">
    <location>
        <begin position="269"/>
        <end position="284"/>
    </location>
</feature>
<proteinExistence type="predicted"/>
<dbReference type="AlphaFoldDB" id="A0A6H5HAR6"/>
<dbReference type="GO" id="GO:0001518">
    <property type="term" value="C:voltage-gated sodium channel complex"/>
    <property type="evidence" value="ECO:0007669"/>
    <property type="project" value="TreeGrafter"/>
</dbReference>